<name>A0ABR6L9C8_9HYPH</name>
<protein>
    <submittedName>
        <fullName evidence="1">Uncharacterized protein</fullName>
    </submittedName>
</protein>
<evidence type="ECO:0000313" key="2">
    <source>
        <dbReference type="Proteomes" id="UP000539538"/>
    </source>
</evidence>
<accession>A0ABR6L9C8</accession>
<sequence length="132" mass="14780">MLFNQARNPQALSYSEIQRSAQKSQQARCRFALCETTVLPTHRLPEENHLSAAEGMKPRHAVALNCKPLHGARCDQPQSRRAPQHSTRRVLNLALSFALHMMFGEVRSIGFGPDLPVMTCINWGPHCLPSLP</sequence>
<comment type="caution">
    <text evidence="1">The sequence shown here is derived from an EMBL/GenBank/DDBJ whole genome shotgun (WGS) entry which is preliminary data.</text>
</comment>
<organism evidence="1 2">
    <name type="scientific">Aminobacter niigataensis</name>
    <dbReference type="NCBI Taxonomy" id="83265"/>
    <lineage>
        <taxon>Bacteria</taxon>
        <taxon>Pseudomonadati</taxon>
        <taxon>Pseudomonadota</taxon>
        <taxon>Alphaproteobacteria</taxon>
        <taxon>Hyphomicrobiales</taxon>
        <taxon>Phyllobacteriaceae</taxon>
        <taxon>Aminobacter</taxon>
    </lineage>
</organism>
<reference evidence="1 2" key="1">
    <citation type="submission" date="2020-08" db="EMBL/GenBank/DDBJ databases">
        <title>Genomic Encyclopedia of Type Strains, Phase IV (KMG-IV): sequencing the most valuable type-strain genomes for metagenomic binning, comparative biology and taxonomic classification.</title>
        <authorList>
            <person name="Goeker M."/>
        </authorList>
    </citation>
    <scope>NUCLEOTIDE SEQUENCE [LARGE SCALE GENOMIC DNA]</scope>
    <source>
        <strain evidence="1 2">DSM 7050</strain>
    </source>
</reference>
<dbReference type="RefSeq" id="WP_183264720.1">
    <property type="nucleotide sequence ID" value="NZ_BAAAVZ010000031.1"/>
</dbReference>
<gene>
    <name evidence="1" type="ORF">GGQ99_005184</name>
</gene>
<proteinExistence type="predicted"/>
<evidence type="ECO:0000313" key="1">
    <source>
        <dbReference type="EMBL" id="MBB4653393.1"/>
    </source>
</evidence>
<keyword evidence="2" id="KW-1185">Reference proteome</keyword>
<dbReference type="Proteomes" id="UP000539538">
    <property type="component" value="Unassembled WGS sequence"/>
</dbReference>
<dbReference type="EMBL" id="JACHOT010000014">
    <property type="protein sequence ID" value="MBB4653393.1"/>
    <property type="molecule type" value="Genomic_DNA"/>
</dbReference>